<dbReference type="InterPro" id="IPR052931">
    <property type="entry name" value="Prophage_regulatory_activator"/>
</dbReference>
<dbReference type="InterPro" id="IPR010260">
    <property type="entry name" value="AlpA"/>
</dbReference>
<accession>A0A077PDB5</accession>
<comment type="caution">
    <text evidence="1">The sequence shown here is derived from an EMBL/GenBank/DDBJ whole genome shotgun (WGS) entry which is preliminary data.</text>
</comment>
<protein>
    <recommendedName>
        <fullName evidence="3">AlpA family transcriptional regulator</fullName>
    </recommendedName>
</protein>
<dbReference type="Gene3D" id="1.10.238.160">
    <property type="match status" value="1"/>
</dbReference>
<dbReference type="AlphaFoldDB" id="A0A077PDB5"/>
<dbReference type="EMBL" id="CBSX010000225">
    <property type="protein sequence ID" value="CDH07746.1"/>
    <property type="molecule type" value="Genomic_DNA"/>
</dbReference>
<organism evidence="1 2">
    <name type="scientific">Xenorhabdus bovienii str. oregonense</name>
    <dbReference type="NCBI Taxonomy" id="1398202"/>
    <lineage>
        <taxon>Bacteria</taxon>
        <taxon>Pseudomonadati</taxon>
        <taxon>Pseudomonadota</taxon>
        <taxon>Gammaproteobacteria</taxon>
        <taxon>Enterobacterales</taxon>
        <taxon>Morganellaceae</taxon>
        <taxon>Xenorhabdus</taxon>
    </lineage>
</organism>
<proteinExistence type="predicted"/>
<evidence type="ECO:0000313" key="1">
    <source>
        <dbReference type="EMBL" id="CDH07746.1"/>
    </source>
</evidence>
<dbReference type="SUPFAM" id="SSF46955">
    <property type="entry name" value="Putative DNA-binding domain"/>
    <property type="match status" value="1"/>
</dbReference>
<dbReference type="PANTHER" id="PTHR36154">
    <property type="entry name" value="DNA-BINDING TRANSCRIPTIONAL ACTIVATOR ALPA"/>
    <property type="match status" value="1"/>
</dbReference>
<dbReference type="InterPro" id="IPR009061">
    <property type="entry name" value="DNA-bd_dom_put_sf"/>
</dbReference>
<dbReference type="HOGENOM" id="CLU_140176_15_1_6"/>
<dbReference type="RefSeq" id="WP_038253228.1">
    <property type="nucleotide sequence ID" value="NZ_CAWLUU010000055.1"/>
</dbReference>
<gene>
    <name evidence="1" type="ORF">XBO1_590002</name>
</gene>
<dbReference type="PANTHER" id="PTHR36154:SF1">
    <property type="entry name" value="DNA-BINDING TRANSCRIPTIONAL ACTIVATOR ALPA"/>
    <property type="match status" value="1"/>
</dbReference>
<dbReference type="Proteomes" id="UP000028483">
    <property type="component" value="Unassembled WGS sequence"/>
</dbReference>
<evidence type="ECO:0008006" key="3">
    <source>
        <dbReference type="Google" id="ProtNLM"/>
    </source>
</evidence>
<name>A0A077PDB5_XENBV</name>
<reference evidence="1" key="1">
    <citation type="submission" date="2013-07" db="EMBL/GenBank/DDBJ databases">
        <title>Sub-species coevolution in mutualistic symbiosis.</title>
        <authorList>
            <person name="Murfin K."/>
            <person name="Klassen J."/>
            <person name="Lee M."/>
            <person name="Forst S."/>
            <person name="Stock P."/>
            <person name="Goodrich-Blair H."/>
        </authorList>
    </citation>
    <scope>NUCLEOTIDE SEQUENCE [LARGE SCALE GENOMIC DNA]</scope>
    <source>
        <strain evidence="1">Oregonense</strain>
    </source>
</reference>
<sequence length="67" mass="7648">MQHSFIKLPEVCRRTGLGKSTIYKYISEGKFPKQIKVGSHASAFVESEVDTWINRRIIASRTEARHG</sequence>
<dbReference type="Pfam" id="PF05930">
    <property type="entry name" value="Phage_AlpA"/>
    <property type="match status" value="1"/>
</dbReference>
<evidence type="ECO:0000313" key="2">
    <source>
        <dbReference type="Proteomes" id="UP000028483"/>
    </source>
</evidence>